<dbReference type="PROSITE" id="PS01151">
    <property type="entry name" value="FIMBRIAL_USHER"/>
    <property type="match status" value="1"/>
</dbReference>
<dbReference type="Gene3D" id="3.10.20.410">
    <property type="match status" value="1"/>
</dbReference>
<evidence type="ECO:0000313" key="15">
    <source>
        <dbReference type="Proteomes" id="UP000575469"/>
    </source>
</evidence>
<evidence type="ECO:0000313" key="14">
    <source>
        <dbReference type="EMBL" id="NMV41356.1"/>
    </source>
</evidence>
<feature type="signal peptide" evidence="11">
    <location>
        <begin position="1"/>
        <end position="23"/>
    </location>
</feature>
<accession>A0A848P9R7</accession>
<evidence type="ECO:0000259" key="12">
    <source>
        <dbReference type="Pfam" id="PF13953"/>
    </source>
</evidence>
<evidence type="ECO:0000256" key="3">
    <source>
        <dbReference type="ARBA" id="ARBA00022448"/>
    </source>
</evidence>
<dbReference type="RefSeq" id="WP_169341649.1">
    <property type="nucleotide sequence ID" value="NZ_JABBZM010000032.1"/>
</dbReference>
<dbReference type="InterPro" id="IPR000015">
    <property type="entry name" value="Fimb_usher"/>
</dbReference>
<dbReference type="PANTHER" id="PTHR30451">
    <property type="entry name" value="OUTER MEMBRANE USHER PROTEIN"/>
    <property type="match status" value="1"/>
</dbReference>
<dbReference type="InterPro" id="IPR042186">
    <property type="entry name" value="FimD_plug_dom"/>
</dbReference>
<keyword evidence="5 10" id="KW-1029">Fimbrium biogenesis</keyword>
<dbReference type="GO" id="GO:0015473">
    <property type="term" value="F:fimbrial usher porin activity"/>
    <property type="evidence" value="ECO:0007669"/>
    <property type="project" value="InterPro"/>
</dbReference>
<dbReference type="InterPro" id="IPR025949">
    <property type="entry name" value="PapC-like_C"/>
</dbReference>
<dbReference type="Pfam" id="PF13953">
    <property type="entry name" value="PapC_C"/>
    <property type="match status" value="1"/>
</dbReference>
<keyword evidence="3 10" id="KW-0813">Transport</keyword>
<dbReference type="InterPro" id="IPR037224">
    <property type="entry name" value="PapC_N_sf"/>
</dbReference>
<keyword evidence="7 11" id="KW-0732">Signal</keyword>
<evidence type="ECO:0000256" key="11">
    <source>
        <dbReference type="SAM" id="SignalP"/>
    </source>
</evidence>
<sequence>MNLKLRVLCASLAALGLTAHARATEFNSSFLSIDGAHDVDLSQFARADYTPPGTYLLDVVLNGQLLQRESIVFMPSSSDPGISQACLPAALVDQFGLKAAIRNALPSTQAGHCVDLSTVEGAAVRHNKGKGQLLITVPQVALEYADPNYVPPQRWSDGIPGALLDYRVIGTTLNAPGGTTNTLQAYGTVGANAGAWRLRGDYQAQAASGAAANFGGSSSTFQFNRLYAYRALPSIQSTVSLGQTYLNSDIFDTFALDGAAIQSDDRMLPPGMRGYAAPITGVARTYATVTVSQQGRVLYATRVPPGAFALQDFSANVQGTLDVTVQEEDGTEQRFTVTTAAVPFLAREGELRYKAATGQPRLFGGNGISPTFGFVEAAYGLPHELTVYGGAIGADGYASVASGMGKNLGKLGAISADVTFARARLWWNGDTQAGRSYRFNYAKHFDTLDSDLRFFGYRFSDRTYTSFPQFFGDPTAAGLAGSRQRVSVSLAKRLGDVSAFLSLDRTSYWNRSPDDRLGLTLTRTVSVGSVRNISLNMSAYRTRGVAGNGNQVFLAMTIPLGNRQVVSTSVTSSSTGGTNISTGYSGGDDHGLSYAAYAGTTDGRASFSANVRKQTSAVQVNAQASATGNAYSAASLELDGSLVATQYGLEPHAVGINGDTRLLVSSDGVPDVAFSGSQARTDARGYAVIGSVAPFNPYDARVNTKVMSLETTVANPVQRVVLTDGAIGFLRFDATHGSNALVALTLPSGKEVPFGASVIDLTSGKELGIVGEHGVVYLAGIRPDTVLSVRQADRAVCEIGPVTQTLLLTPDPIPMSCMASASSSPTPSS</sequence>
<feature type="domain" description="PapC-like C-terminal" evidence="12">
    <location>
        <begin position="741"/>
        <end position="799"/>
    </location>
</feature>
<dbReference type="Gene3D" id="2.60.40.3110">
    <property type="match status" value="1"/>
</dbReference>
<dbReference type="Gene3D" id="2.60.40.2610">
    <property type="entry name" value="Outer membrane usher protein FimD, plug domain"/>
    <property type="match status" value="1"/>
</dbReference>
<dbReference type="PANTHER" id="PTHR30451:SF21">
    <property type="entry name" value="FIMBRIAL USHER DOMAIN-CONTAINING PROTEIN YDET-RELATED"/>
    <property type="match status" value="1"/>
</dbReference>
<evidence type="ECO:0000256" key="7">
    <source>
        <dbReference type="ARBA" id="ARBA00022729"/>
    </source>
</evidence>
<feature type="domain" description="PapC N-terminal" evidence="13">
    <location>
        <begin position="25"/>
        <end position="168"/>
    </location>
</feature>
<gene>
    <name evidence="14" type="ORF">HGR00_25900</name>
</gene>
<dbReference type="GO" id="GO:0009297">
    <property type="term" value="P:pilus assembly"/>
    <property type="evidence" value="ECO:0007669"/>
    <property type="project" value="InterPro"/>
</dbReference>
<dbReference type="EMBL" id="JABBZM010000032">
    <property type="protein sequence ID" value="NMV41356.1"/>
    <property type="molecule type" value="Genomic_DNA"/>
</dbReference>
<dbReference type="AlphaFoldDB" id="A0A848P9R7"/>
<protein>
    <submittedName>
        <fullName evidence="14">Fimbrial biogenesis outer membrane usher protein</fullName>
    </submittedName>
</protein>
<evidence type="ECO:0000256" key="5">
    <source>
        <dbReference type="ARBA" id="ARBA00022558"/>
    </source>
</evidence>
<dbReference type="InterPro" id="IPR043142">
    <property type="entry name" value="PapC-like_C_sf"/>
</dbReference>
<reference evidence="14 15" key="1">
    <citation type="submission" date="2020-04" db="EMBL/GenBank/DDBJ databases">
        <title>Ralstonia insidiosa genome sequencing and assembly.</title>
        <authorList>
            <person name="Martins R.C.R."/>
            <person name="Perdigao-Neto L.V."/>
            <person name="Levin A.S.S."/>
            <person name="Costa S.F."/>
        </authorList>
    </citation>
    <scope>NUCLEOTIDE SEQUENCE [LARGE SCALE GENOMIC DNA]</scope>
    <source>
        <strain evidence="14 15">5047</strain>
    </source>
</reference>
<dbReference type="Pfam" id="PF13954">
    <property type="entry name" value="PapC_N"/>
    <property type="match status" value="1"/>
</dbReference>
<feature type="chain" id="PRO_5032327876" evidence="11">
    <location>
        <begin position="24"/>
        <end position="829"/>
    </location>
</feature>
<evidence type="ECO:0000256" key="6">
    <source>
        <dbReference type="ARBA" id="ARBA00022692"/>
    </source>
</evidence>
<dbReference type="Proteomes" id="UP000575469">
    <property type="component" value="Unassembled WGS sequence"/>
</dbReference>
<dbReference type="Pfam" id="PF00577">
    <property type="entry name" value="Usher"/>
    <property type="match status" value="1"/>
</dbReference>
<evidence type="ECO:0000256" key="1">
    <source>
        <dbReference type="ARBA" id="ARBA00004571"/>
    </source>
</evidence>
<dbReference type="SUPFAM" id="SSF141729">
    <property type="entry name" value="FimD N-terminal domain-like"/>
    <property type="match status" value="1"/>
</dbReference>
<comment type="similarity">
    <text evidence="2 10">Belongs to the fimbrial export usher family.</text>
</comment>
<keyword evidence="9 10" id="KW-0998">Cell outer membrane</keyword>
<dbReference type="InterPro" id="IPR018030">
    <property type="entry name" value="Fimbrial_membr_usher_CS"/>
</dbReference>
<organism evidence="14 15">
    <name type="scientific">Ralstonia insidiosa</name>
    <dbReference type="NCBI Taxonomy" id="190721"/>
    <lineage>
        <taxon>Bacteria</taxon>
        <taxon>Pseudomonadati</taxon>
        <taxon>Pseudomonadota</taxon>
        <taxon>Betaproteobacteria</taxon>
        <taxon>Burkholderiales</taxon>
        <taxon>Burkholderiaceae</taxon>
        <taxon>Ralstonia</taxon>
    </lineage>
</organism>
<evidence type="ECO:0000256" key="4">
    <source>
        <dbReference type="ARBA" id="ARBA00022452"/>
    </source>
</evidence>
<dbReference type="Gene3D" id="2.60.40.2070">
    <property type="match status" value="1"/>
</dbReference>
<dbReference type="InterPro" id="IPR025885">
    <property type="entry name" value="PapC_N"/>
</dbReference>
<keyword evidence="8 10" id="KW-0472">Membrane</keyword>
<name>A0A848P9R7_9RALS</name>
<comment type="caution">
    <text evidence="14">The sequence shown here is derived from an EMBL/GenBank/DDBJ whole genome shotgun (WGS) entry which is preliminary data.</text>
</comment>
<evidence type="ECO:0000256" key="10">
    <source>
        <dbReference type="RuleBase" id="RU003884"/>
    </source>
</evidence>
<evidence type="ECO:0000256" key="8">
    <source>
        <dbReference type="ARBA" id="ARBA00023136"/>
    </source>
</evidence>
<keyword evidence="6 10" id="KW-0812">Transmembrane</keyword>
<evidence type="ECO:0000259" key="13">
    <source>
        <dbReference type="Pfam" id="PF13954"/>
    </source>
</evidence>
<proteinExistence type="inferred from homology"/>
<evidence type="ECO:0000256" key="2">
    <source>
        <dbReference type="ARBA" id="ARBA00008064"/>
    </source>
</evidence>
<keyword evidence="4" id="KW-1134">Transmembrane beta strand</keyword>
<evidence type="ECO:0000256" key="9">
    <source>
        <dbReference type="ARBA" id="ARBA00023237"/>
    </source>
</evidence>
<comment type="subcellular location">
    <subcellularLocation>
        <location evidence="1 10">Cell outer membrane</location>
        <topology evidence="1 10">Multi-pass membrane protein</topology>
    </subcellularLocation>
</comment>
<dbReference type="GO" id="GO:0009279">
    <property type="term" value="C:cell outer membrane"/>
    <property type="evidence" value="ECO:0007669"/>
    <property type="project" value="UniProtKB-SubCell"/>
</dbReference>